<reference evidence="2" key="1">
    <citation type="submission" date="2018-05" db="EMBL/GenBank/DDBJ databases">
        <authorList>
            <person name="Lanie J.A."/>
            <person name="Ng W.-L."/>
            <person name="Kazmierczak K.M."/>
            <person name="Andrzejewski T.M."/>
            <person name="Davidsen T.M."/>
            <person name="Wayne K.J."/>
            <person name="Tettelin H."/>
            <person name="Glass J.I."/>
            <person name="Rusch D."/>
            <person name="Podicherti R."/>
            <person name="Tsui H.-C.T."/>
            <person name="Winkler M.E."/>
        </authorList>
    </citation>
    <scope>NUCLEOTIDE SEQUENCE</scope>
</reference>
<accession>A0A382Q6H0</accession>
<name>A0A382Q6H0_9ZZZZ</name>
<dbReference type="AlphaFoldDB" id="A0A382Q6H0"/>
<feature type="compositionally biased region" description="Acidic residues" evidence="1">
    <location>
        <begin position="20"/>
        <end position="50"/>
    </location>
</feature>
<dbReference type="EMBL" id="UINC01112329">
    <property type="protein sequence ID" value="SVC81194.1"/>
    <property type="molecule type" value="Genomic_DNA"/>
</dbReference>
<evidence type="ECO:0000256" key="1">
    <source>
        <dbReference type="SAM" id="MobiDB-lite"/>
    </source>
</evidence>
<organism evidence="2">
    <name type="scientific">marine metagenome</name>
    <dbReference type="NCBI Taxonomy" id="408172"/>
    <lineage>
        <taxon>unclassified sequences</taxon>
        <taxon>metagenomes</taxon>
        <taxon>ecological metagenomes</taxon>
    </lineage>
</organism>
<sequence>MHNYSRNSRGRSAIQPAAADLEESPEDPSDELEDGELLEESELAAPEESELAASEELLDELSLSVTFFFVPVLKSVSYQPSPFNRKAAADTNFVSSGVLHSGQIFRGSSEIF</sequence>
<gene>
    <name evidence="2" type="ORF">METZ01_LOCUS334048</name>
</gene>
<evidence type="ECO:0000313" key="2">
    <source>
        <dbReference type="EMBL" id="SVC81194.1"/>
    </source>
</evidence>
<protein>
    <submittedName>
        <fullName evidence="2">Uncharacterized protein</fullName>
    </submittedName>
</protein>
<feature type="region of interest" description="Disordered" evidence="1">
    <location>
        <begin position="1"/>
        <end position="51"/>
    </location>
</feature>
<proteinExistence type="predicted"/>